<dbReference type="EMBL" id="JAHLQT010039068">
    <property type="protein sequence ID" value="KAG7156474.1"/>
    <property type="molecule type" value="Genomic_DNA"/>
</dbReference>
<proteinExistence type="predicted"/>
<evidence type="ECO:0000256" key="1">
    <source>
        <dbReference type="SAM" id="MobiDB-lite"/>
    </source>
</evidence>
<sequence>MSVVIRSDSRMAVANPMVDAELVECSSECSPLTLPPPPIHAHAPTNGMGVEVDMMSVTGTVGGCDIERISPSQVTPVSSDTLSSSPDTQPGKTQPERPRPHALTYSSNCPAGTWRGG</sequence>
<dbReference type="Proteomes" id="UP000747542">
    <property type="component" value="Unassembled WGS sequence"/>
</dbReference>
<comment type="caution">
    <text evidence="2">The sequence shown here is derived from an EMBL/GenBank/DDBJ whole genome shotgun (WGS) entry which is preliminary data.</text>
</comment>
<dbReference type="AlphaFoldDB" id="A0A8J5JNU0"/>
<evidence type="ECO:0000313" key="3">
    <source>
        <dbReference type="Proteomes" id="UP000747542"/>
    </source>
</evidence>
<gene>
    <name evidence="2" type="ORF">Hamer_G020555</name>
</gene>
<feature type="region of interest" description="Disordered" evidence="1">
    <location>
        <begin position="62"/>
        <end position="117"/>
    </location>
</feature>
<protein>
    <submittedName>
        <fullName evidence="2">Putative FtzF1-like</fullName>
    </submittedName>
</protein>
<reference evidence="2" key="1">
    <citation type="journal article" date="2021" name="Sci. Adv.">
        <title>The American lobster genome reveals insights on longevity, neural, and immune adaptations.</title>
        <authorList>
            <person name="Polinski J.M."/>
            <person name="Zimin A.V."/>
            <person name="Clark K.F."/>
            <person name="Kohn A.B."/>
            <person name="Sadowski N."/>
            <person name="Timp W."/>
            <person name="Ptitsyn A."/>
            <person name="Khanna P."/>
            <person name="Romanova D.Y."/>
            <person name="Williams P."/>
            <person name="Greenwood S.J."/>
            <person name="Moroz L.L."/>
            <person name="Walt D.R."/>
            <person name="Bodnar A.G."/>
        </authorList>
    </citation>
    <scope>NUCLEOTIDE SEQUENCE</scope>
    <source>
        <strain evidence="2">GMGI-L3</strain>
    </source>
</reference>
<feature type="compositionally biased region" description="Polar residues" evidence="1">
    <location>
        <begin position="70"/>
        <end position="92"/>
    </location>
</feature>
<accession>A0A8J5JNU0</accession>
<organism evidence="2 3">
    <name type="scientific">Homarus americanus</name>
    <name type="common">American lobster</name>
    <dbReference type="NCBI Taxonomy" id="6706"/>
    <lineage>
        <taxon>Eukaryota</taxon>
        <taxon>Metazoa</taxon>
        <taxon>Ecdysozoa</taxon>
        <taxon>Arthropoda</taxon>
        <taxon>Crustacea</taxon>
        <taxon>Multicrustacea</taxon>
        <taxon>Malacostraca</taxon>
        <taxon>Eumalacostraca</taxon>
        <taxon>Eucarida</taxon>
        <taxon>Decapoda</taxon>
        <taxon>Pleocyemata</taxon>
        <taxon>Astacidea</taxon>
        <taxon>Nephropoidea</taxon>
        <taxon>Nephropidae</taxon>
        <taxon>Homarus</taxon>
    </lineage>
</organism>
<keyword evidence="3" id="KW-1185">Reference proteome</keyword>
<name>A0A8J5JNU0_HOMAM</name>
<evidence type="ECO:0000313" key="2">
    <source>
        <dbReference type="EMBL" id="KAG7156474.1"/>
    </source>
</evidence>